<dbReference type="PANTHER" id="PTHR30146:SF138">
    <property type="entry name" value="TRANSCRIPTIONAL REGULATORY PROTEIN"/>
    <property type="match status" value="1"/>
</dbReference>
<gene>
    <name evidence="5" type="ORF">DAPPPG734_05500</name>
</gene>
<dbReference type="InterPro" id="IPR010982">
    <property type="entry name" value="Lambda_DNA-bd_dom_sf"/>
</dbReference>
<dbReference type="InterPro" id="IPR028082">
    <property type="entry name" value="Peripla_BP_I"/>
</dbReference>
<dbReference type="Gene3D" id="1.10.260.40">
    <property type="entry name" value="lambda repressor-like DNA-binding domains"/>
    <property type="match status" value="1"/>
</dbReference>
<dbReference type="PANTHER" id="PTHR30146">
    <property type="entry name" value="LACI-RELATED TRANSCRIPTIONAL REPRESSOR"/>
    <property type="match status" value="1"/>
</dbReference>
<dbReference type="Pfam" id="PF13377">
    <property type="entry name" value="Peripla_BP_3"/>
    <property type="match status" value="1"/>
</dbReference>
<name>A0AAN2K4Y7_ENTAG</name>
<proteinExistence type="predicted"/>
<dbReference type="SUPFAM" id="SSF47413">
    <property type="entry name" value="lambda repressor-like DNA-binding domains"/>
    <property type="match status" value="1"/>
</dbReference>
<dbReference type="InterPro" id="IPR000843">
    <property type="entry name" value="HTH_LacI"/>
</dbReference>
<evidence type="ECO:0000259" key="4">
    <source>
        <dbReference type="PROSITE" id="PS50932"/>
    </source>
</evidence>
<dbReference type="EMBL" id="OW970315">
    <property type="protein sequence ID" value="CAH6213265.1"/>
    <property type="molecule type" value="Genomic_DNA"/>
</dbReference>
<keyword evidence="2" id="KW-0238">DNA-binding</keyword>
<dbReference type="Pfam" id="PF00356">
    <property type="entry name" value="LacI"/>
    <property type="match status" value="1"/>
</dbReference>
<dbReference type="InterPro" id="IPR046335">
    <property type="entry name" value="LacI/GalR-like_sensor"/>
</dbReference>
<sequence>MTDLISVARLAGVSRATAARAFSDPHLLKPGTLQKVLAASEQIGFRPNHIARQLRTQHSTTLGVLLPSLLNPVFAMQLQAMEQQARLAGYGLLVATSDYQAEREAAIVEHMLHQRVAGLVLTVADADSSALLPTLAAAKMPFVLTHNVPQQHEWPALCVDNRKAIAEATAHMVSLGHRHIVMAAGPMQQSDRARLRYLGYCDAMQQAGLMPQAMIEMPSHIQSDFHPLLPLITAPSPLTAVICSNDLLAISLLGAAARAGVSVPNQLSVIGFDGIELGEQLSPSLASVVQPIALMGARAIDLLLNPVGGKTHLLAHHLRLGESVAPAFHGSFSGEHHVTHR</sequence>
<evidence type="ECO:0000256" key="3">
    <source>
        <dbReference type="ARBA" id="ARBA00023163"/>
    </source>
</evidence>
<dbReference type="GO" id="GO:0000976">
    <property type="term" value="F:transcription cis-regulatory region binding"/>
    <property type="evidence" value="ECO:0007669"/>
    <property type="project" value="TreeGrafter"/>
</dbReference>
<feature type="domain" description="HTH lacI-type" evidence="4">
    <location>
        <begin position="1"/>
        <end position="56"/>
    </location>
</feature>
<keyword evidence="3" id="KW-0804">Transcription</keyword>
<evidence type="ECO:0000256" key="1">
    <source>
        <dbReference type="ARBA" id="ARBA00023015"/>
    </source>
</evidence>
<dbReference type="CDD" id="cd01392">
    <property type="entry name" value="HTH_LacI"/>
    <property type="match status" value="1"/>
</dbReference>
<reference evidence="5" key="1">
    <citation type="submission" date="2022-05" db="EMBL/GenBank/DDBJ databases">
        <authorList>
            <person name="Pothier F. J."/>
        </authorList>
    </citation>
    <scope>NUCLEOTIDE SEQUENCE</scope>
    <source>
        <strain evidence="5">DAPP-PG734</strain>
    </source>
</reference>
<accession>A0AAN2K4Y7</accession>
<organism evidence="5 6">
    <name type="scientific">Enterobacter agglomerans</name>
    <name type="common">Erwinia herbicola</name>
    <name type="synonym">Pantoea agglomerans</name>
    <dbReference type="NCBI Taxonomy" id="549"/>
    <lineage>
        <taxon>Bacteria</taxon>
        <taxon>Pseudomonadati</taxon>
        <taxon>Pseudomonadota</taxon>
        <taxon>Gammaproteobacteria</taxon>
        <taxon>Enterobacterales</taxon>
        <taxon>Erwiniaceae</taxon>
        <taxon>Pantoea</taxon>
        <taxon>Pantoea agglomerans group</taxon>
    </lineage>
</organism>
<dbReference type="Gene3D" id="3.40.50.2300">
    <property type="match status" value="2"/>
</dbReference>
<evidence type="ECO:0000313" key="5">
    <source>
        <dbReference type="EMBL" id="CAH6213265.1"/>
    </source>
</evidence>
<evidence type="ECO:0000256" key="2">
    <source>
        <dbReference type="ARBA" id="ARBA00023125"/>
    </source>
</evidence>
<dbReference type="SMART" id="SM00354">
    <property type="entry name" value="HTH_LACI"/>
    <property type="match status" value="1"/>
</dbReference>
<keyword evidence="1" id="KW-0805">Transcription regulation</keyword>
<dbReference type="GO" id="GO:0003700">
    <property type="term" value="F:DNA-binding transcription factor activity"/>
    <property type="evidence" value="ECO:0007669"/>
    <property type="project" value="TreeGrafter"/>
</dbReference>
<dbReference type="Proteomes" id="UP001158961">
    <property type="component" value="Chromosome"/>
</dbReference>
<dbReference type="SUPFAM" id="SSF53822">
    <property type="entry name" value="Periplasmic binding protein-like I"/>
    <property type="match status" value="1"/>
</dbReference>
<dbReference type="AlphaFoldDB" id="A0AAN2K4Y7"/>
<evidence type="ECO:0000313" key="6">
    <source>
        <dbReference type="Proteomes" id="UP001158961"/>
    </source>
</evidence>
<dbReference type="PROSITE" id="PS50932">
    <property type="entry name" value="HTH_LACI_2"/>
    <property type="match status" value="1"/>
</dbReference>
<protein>
    <submittedName>
        <fullName evidence="5">HTH-type transcriptional repressor purR</fullName>
    </submittedName>
</protein>
<dbReference type="RefSeq" id="WP_031592566.1">
    <property type="nucleotide sequence ID" value="NZ_JNVA01000032.1"/>
</dbReference>